<reference evidence="2" key="1">
    <citation type="journal article" date="2020" name="Microbiol. Resour. Announc.">
        <title>Complete genome sequences of four natural Pseudomonas isolates that catabolize a wide range of aromatic compounds relevant to lignin valorization.</title>
        <authorList>
            <person name="Hatmaker E.A."/>
            <person name="Presley G."/>
            <person name="Cannon O."/>
            <person name="Guss A.M."/>
            <person name="Elkins J.G."/>
        </authorList>
    </citation>
    <scope>NUCLEOTIDE SEQUENCE [LARGE SCALE GENOMIC DNA]</scope>
    <source>
        <strain evidence="2">H1F5C</strain>
    </source>
</reference>
<gene>
    <name evidence="1" type="ORF">GGI48_29275</name>
</gene>
<sequence length="89" mass="9875">MKFNDGDRVKVKPHVWWPNGGVGVVSLPPEYVKKALSGEVELSSTQRTIAGKDRIVTSVWIDFDEPAMDCSDDGPYLGGEVLLEYLEHV</sequence>
<evidence type="ECO:0000313" key="1">
    <source>
        <dbReference type="EMBL" id="QNH77288.1"/>
    </source>
</evidence>
<dbReference type="RefSeq" id="WP_152690418.1">
    <property type="nucleotide sequence ID" value="NZ_CP060201.1"/>
</dbReference>
<proteinExistence type="predicted"/>
<dbReference type="AlphaFoldDB" id="A0A7G7XBE3"/>
<evidence type="ECO:0000313" key="2">
    <source>
        <dbReference type="Proteomes" id="UP000515277"/>
    </source>
</evidence>
<dbReference type="Proteomes" id="UP000515277">
    <property type="component" value="Chromosome"/>
</dbReference>
<protein>
    <submittedName>
        <fullName evidence="1">Uncharacterized protein</fullName>
    </submittedName>
</protein>
<dbReference type="EMBL" id="CP060201">
    <property type="protein sequence ID" value="QNH77288.1"/>
    <property type="molecule type" value="Genomic_DNA"/>
</dbReference>
<accession>A0A7G7XBE3</accession>
<name>A0A7G7XBE3_9PSED</name>
<organism evidence="1 2">
    <name type="scientific">Pseudomonas protegens</name>
    <dbReference type="NCBI Taxonomy" id="380021"/>
    <lineage>
        <taxon>Bacteria</taxon>
        <taxon>Pseudomonadati</taxon>
        <taxon>Pseudomonadota</taxon>
        <taxon>Gammaproteobacteria</taxon>
        <taxon>Pseudomonadales</taxon>
        <taxon>Pseudomonadaceae</taxon>
        <taxon>Pseudomonas</taxon>
    </lineage>
</organism>